<proteinExistence type="predicted"/>
<dbReference type="Proteomes" id="UP000304953">
    <property type="component" value="Unassembled WGS sequence"/>
</dbReference>
<comment type="caution">
    <text evidence="1">The sequence shown here is derived from an EMBL/GenBank/DDBJ whole genome shotgun (WGS) entry which is preliminary data.</text>
</comment>
<name>A0AC61RT59_9FIRM</name>
<protein>
    <submittedName>
        <fullName evidence="1">Uncharacterized protein</fullName>
    </submittedName>
</protein>
<reference evidence="1" key="1">
    <citation type="submission" date="2019-04" db="EMBL/GenBank/DDBJ databases">
        <title>Microbes associate with the intestines of laboratory mice.</title>
        <authorList>
            <person name="Navarre W."/>
            <person name="Wong E."/>
            <person name="Huang K."/>
            <person name="Tropini C."/>
            <person name="Ng K."/>
            <person name="Yu B."/>
        </authorList>
    </citation>
    <scope>NUCLEOTIDE SEQUENCE</scope>
    <source>
        <strain evidence="1">NM01_1-7b</strain>
    </source>
</reference>
<evidence type="ECO:0000313" key="2">
    <source>
        <dbReference type="Proteomes" id="UP000304953"/>
    </source>
</evidence>
<dbReference type="EMBL" id="SRYA01000040">
    <property type="protein sequence ID" value="TGY93595.1"/>
    <property type="molecule type" value="Genomic_DNA"/>
</dbReference>
<keyword evidence="2" id="KW-1185">Reference proteome</keyword>
<accession>A0AC61RT59</accession>
<organism evidence="1 2">
    <name type="scientific">Petralouisia muris</name>
    <dbReference type="NCBI Taxonomy" id="3032872"/>
    <lineage>
        <taxon>Bacteria</taxon>
        <taxon>Bacillati</taxon>
        <taxon>Bacillota</taxon>
        <taxon>Clostridia</taxon>
        <taxon>Lachnospirales</taxon>
        <taxon>Lachnospiraceae</taxon>
        <taxon>Petralouisia</taxon>
    </lineage>
</organism>
<gene>
    <name evidence="1" type="ORF">E5329_17695</name>
</gene>
<sequence length="124" mass="13458">MKNKEIAELYRAIADGFAKLSEIYSSEDTEQPKPVKKDKSIKAEKKTEPAPAEESAAEEKSEPVTYTKEEVRAKLAQMSKADAGKHKADVKGIVAKYSSDGTLSGIHADKYSEVVAELEVVGNA</sequence>
<evidence type="ECO:0000313" key="1">
    <source>
        <dbReference type="EMBL" id="TGY93595.1"/>
    </source>
</evidence>